<gene>
    <name evidence="5" type="ORF">SPI_04218</name>
</gene>
<feature type="compositionally biased region" description="Pro residues" evidence="4">
    <location>
        <begin position="14"/>
        <end position="27"/>
    </location>
</feature>
<protein>
    <recommendedName>
        <fullName evidence="3">COX assembly mitochondrial protein</fullName>
    </recommendedName>
</protein>
<feature type="region of interest" description="Disordered" evidence="4">
    <location>
        <begin position="70"/>
        <end position="135"/>
    </location>
</feature>
<dbReference type="OrthoDB" id="6224010at2759"/>
<keyword evidence="6" id="KW-1185">Reference proteome</keyword>
<dbReference type="GO" id="GO:0005743">
    <property type="term" value="C:mitochondrial inner membrane"/>
    <property type="evidence" value="ECO:0007669"/>
    <property type="project" value="UniProtKB-SubCell"/>
</dbReference>
<evidence type="ECO:0000256" key="4">
    <source>
        <dbReference type="SAM" id="MobiDB-lite"/>
    </source>
</evidence>
<comment type="subcellular location">
    <subcellularLocation>
        <location evidence="3">Mitochondrion inner membrane</location>
    </subcellularLocation>
</comment>
<reference evidence="5 6" key="1">
    <citation type="journal article" date="2016" name="Genome Biol. Evol.">
        <title>Divergent and convergent evolution of fungal pathogenicity.</title>
        <authorList>
            <person name="Shang Y."/>
            <person name="Xiao G."/>
            <person name="Zheng P."/>
            <person name="Cen K."/>
            <person name="Zhan S."/>
            <person name="Wang C."/>
        </authorList>
    </citation>
    <scope>NUCLEOTIDE SEQUENCE [LARGE SCALE GENOMIC DNA]</scope>
    <source>
        <strain evidence="5 6">RCEF 264</strain>
    </source>
</reference>
<dbReference type="AlphaFoldDB" id="A0A167VJ28"/>
<accession>A0A167VJ28</accession>
<proteinExistence type="inferred from homology"/>
<keyword evidence="3" id="KW-0472">Membrane</keyword>
<dbReference type="Pfam" id="PF08583">
    <property type="entry name" value="Cmc1"/>
    <property type="match status" value="1"/>
</dbReference>
<keyword evidence="3" id="KW-0496">Mitochondrion</keyword>
<keyword evidence="3" id="KW-0999">Mitochondrion inner membrane</keyword>
<keyword evidence="3" id="KW-0143">Chaperone</keyword>
<feature type="compositionally biased region" description="Basic and acidic residues" evidence="4">
    <location>
        <begin position="92"/>
        <end position="102"/>
    </location>
</feature>
<evidence type="ECO:0000256" key="2">
    <source>
        <dbReference type="ARBA" id="ARBA00023157"/>
    </source>
</evidence>
<keyword evidence="2" id="KW-1015">Disulfide bond</keyword>
<organism evidence="5 6">
    <name type="scientific">Niveomyces insectorum RCEF 264</name>
    <dbReference type="NCBI Taxonomy" id="1081102"/>
    <lineage>
        <taxon>Eukaryota</taxon>
        <taxon>Fungi</taxon>
        <taxon>Dikarya</taxon>
        <taxon>Ascomycota</taxon>
        <taxon>Pezizomycotina</taxon>
        <taxon>Sordariomycetes</taxon>
        <taxon>Hypocreomycetidae</taxon>
        <taxon>Hypocreales</taxon>
        <taxon>Cordycipitaceae</taxon>
        <taxon>Niveomyces</taxon>
    </lineage>
</organism>
<dbReference type="InterPro" id="IPR013892">
    <property type="entry name" value="Cyt_c_biogenesis_Cmc1-like"/>
</dbReference>
<evidence type="ECO:0000256" key="3">
    <source>
        <dbReference type="RuleBase" id="RU364104"/>
    </source>
</evidence>
<comment type="function">
    <text evidence="3">Required for mitochondrial cytochrome c oxidase (COX) assembly and respiration.</text>
</comment>
<comment type="caution">
    <text evidence="5">The sequence shown here is derived from an EMBL/GenBank/DDBJ whole genome shotgun (WGS) entry which is preliminary data.</text>
</comment>
<dbReference type="STRING" id="1081102.A0A167VJ28"/>
<comment type="similarity">
    <text evidence="1 3">Belongs to the CMC family.</text>
</comment>
<evidence type="ECO:0000313" key="6">
    <source>
        <dbReference type="Proteomes" id="UP000076874"/>
    </source>
</evidence>
<dbReference type="Proteomes" id="UP000076874">
    <property type="component" value="Unassembled WGS sequence"/>
</dbReference>
<dbReference type="EMBL" id="AZHD01000006">
    <property type="protein sequence ID" value="OAA62678.1"/>
    <property type="molecule type" value="Genomic_DNA"/>
</dbReference>
<feature type="compositionally biased region" description="Low complexity" evidence="4">
    <location>
        <begin position="1"/>
        <end position="13"/>
    </location>
</feature>
<sequence>MAANPPQSSSAAPAPSPSLPLPSPNPLPLSASQEAQVRDIYYERVRQQCQDEIKAFAECALGRTFSVVGGGGAGANGNGNGNEDIQAKRRRWTEAQMKKPERVGGYPAADRRRFDSDNGVAAAAAGTSEDTTKKR</sequence>
<feature type="compositionally biased region" description="Gly residues" evidence="4">
    <location>
        <begin position="70"/>
        <end position="80"/>
    </location>
</feature>
<name>A0A167VJ28_9HYPO</name>
<feature type="region of interest" description="Disordered" evidence="4">
    <location>
        <begin position="1"/>
        <end position="34"/>
    </location>
</feature>
<evidence type="ECO:0000313" key="5">
    <source>
        <dbReference type="EMBL" id="OAA62678.1"/>
    </source>
</evidence>
<evidence type="ECO:0000256" key="1">
    <source>
        <dbReference type="ARBA" id="ARBA00007347"/>
    </source>
</evidence>